<dbReference type="InParanoid" id="E2ATK3"/>
<feature type="signal peptide" evidence="1">
    <location>
        <begin position="1"/>
        <end position="17"/>
    </location>
</feature>
<reference evidence="2 3" key="1">
    <citation type="journal article" date="2010" name="Science">
        <title>Genomic comparison of the ants Camponotus floridanus and Harpegnathos saltator.</title>
        <authorList>
            <person name="Bonasio R."/>
            <person name="Zhang G."/>
            <person name="Ye C."/>
            <person name="Mutti N.S."/>
            <person name="Fang X."/>
            <person name="Qin N."/>
            <person name="Donahue G."/>
            <person name="Yang P."/>
            <person name="Li Q."/>
            <person name="Li C."/>
            <person name="Zhang P."/>
            <person name="Huang Z."/>
            <person name="Berger S.L."/>
            <person name="Reinberg D."/>
            <person name="Wang J."/>
            <person name="Liebig J."/>
        </authorList>
    </citation>
    <scope>NUCLEOTIDE SEQUENCE [LARGE SCALE GENOMIC DNA]</scope>
    <source>
        <strain evidence="3">C129</strain>
    </source>
</reference>
<dbReference type="Proteomes" id="UP000000311">
    <property type="component" value="Unassembled WGS sequence"/>
</dbReference>
<keyword evidence="1" id="KW-0732">Signal</keyword>
<sequence>MDATLWWKGLRIPVVWGILSGHGLSLAARAGGPEIRAPIALPHFLSCRAEACLVLPREEGFGALGRMVHHR</sequence>
<organism evidence="3">
    <name type="scientific">Camponotus floridanus</name>
    <name type="common">Florida carpenter ant</name>
    <dbReference type="NCBI Taxonomy" id="104421"/>
    <lineage>
        <taxon>Eukaryota</taxon>
        <taxon>Metazoa</taxon>
        <taxon>Ecdysozoa</taxon>
        <taxon>Arthropoda</taxon>
        <taxon>Hexapoda</taxon>
        <taxon>Insecta</taxon>
        <taxon>Pterygota</taxon>
        <taxon>Neoptera</taxon>
        <taxon>Endopterygota</taxon>
        <taxon>Hymenoptera</taxon>
        <taxon>Apocrita</taxon>
        <taxon>Aculeata</taxon>
        <taxon>Formicoidea</taxon>
        <taxon>Formicidae</taxon>
        <taxon>Formicinae</taxon>
        <taxon>Camponotus</taxon>
    </lineage>
</organism>
<evidence type="ECO:0000256" key="1">
    <source>
        <dbReference type="SAM" id="SignalP"/>
    </source>
</evidence>
<keyword evidence="3" id="KW-1185">Reference proteome</keyword>
<proteinExistence type="predicted"/>
<feature type="chain" id="PRO_5003156951" evidence="1">
    <location>
        <begin position="18"/>
        <end position="71"/>
    </location>
</feature>
<accession>E2ATK3</accession>
<evidence type="ECO:0000313" key="2">
    <source>
        <dbReference type="EMBL" id="EFN63245.1"/>
    </source>
</evidence>
<gene>
    <name evidence="2" type="ORF">EAG_14948</name>
</gene>
<name>E2ATK3_CAMFO</name>
<protein>
    <submittedName>
        <fullName evidence="2">Uncharacterized protein</fullName>
    </submittedName>
</protein>
<dbReference type="EMBL" id="GL442616">
    <property type="protein sequence ID" value="EFN63245.1"/>
    <property type="molecule type" value="Genomic_DNA"/>
</dbReference>
<dbReference type="AlphaFoldDB" id="E2ATK3"/>
<evidence type="ECO:0000313" key="3">
    <source>
        <dbReference type="Proteomes" id="UP000000311"/>
    </source>
</evidence>